<dbReference type="GO" id="GO:0046872">
    <property type="term" value="F:metal ion binding"/>
    <property type="evidence" value="ECO:0007669"/>
    <property type="project" value="UniProtKB-KW"/>
</dbReference>
<sequence length="302" mass="33541">MSSTNSEPGSNLQQCYENYVLIDVGANLINKKFSRDLDSVIKRAKDAGVQKIIVPGASLKSSKEALRLARIYPGTVYCTAGLHPHDAKSWDSESYADLKDIASNSECVAIGECGLDYNKDFSPIETQREVFEKQIELAKELKKPLFIHEKGAHQDLISILNKYQGDLPPVIIHSFTGSYEEALQYIKMDMYIGFTGLICKDSSSTGVQAILENKAISLDRVLAETDAPFMYPNARASKLPDRVKKTLTERSLMFLQRYCTFQRNEPCSLPAIVEIIAGFLDKPPEEVALATAFNALKIFGLS</sequence>
<evidence type="ECO:0000313" key="12">
    <source>
        <dbReference type="Proteomes" id="UP001152759"/>
    </source>
</evidence>
<keyword evidence="6" id="KW-0269">Exonuclease</keyword>
<evidence type="ECO:0000256" key="5">
    <source>
        <dbReference type="ARBA" id="ARBA00022801"/>
    </source>
</evidence>
<gene>
    <name evidence="11" type="ORF">BEMITA_LOCUS10341</name>
</gene>
<feature type="binding site" evidence="10">
    <location>
        <position position="226"/>
    </location>
    <ligand>
        <name>a divalent metal cation</name>
        <dbReference type="ChEBI" id="CHEBI:60240"/>
        <label>1</label>
    </ligand>
</feature>
<evidence type="ECO:0000256" key="4">
    <source>
        <dbReference type="ARBA" id="ARBA00022723"/>
    </source>
</evidence>
<evidence type="ECO:0000256" key="1">
    <source>
        <dbReference type="ARBA" id="ARBA00009275"/>
    </source>
</evidence>
<evidence type="ECO:0000256" key="8">
    <source>
        <dbReference type="ARBA" id="ARBA00039767"/>
    </source>
</evidence>
<keyword evidence="2" id="KW-0963">Cytoplasm</keyword>
<keyword evidence="5" id="KW-0378">Hydrolase</keyword>
<dbReference type="InterPro" id="IPR050891">
    <property type="entry name" value="TatD-type_Hydrolase"/>
</dbReference>
<accession>A0A9P0F705</accession>
<dbReference type="GO" id="GO:0008310">
    <property type="term" value="F:single-stranded DNA 3'-5' DNA exonuclease activity"/>
    <property type="evidence" value="ECO:0007669"/>
    <property type="project" value="TreeGrafter"/>
</dbReference>
<dbReference type="PANTHER" id="PTHR10060:SF15">
    <property type="entry name" value="DEOXYRIBONUCLEASE TATDN1"/>
    <property type="match status" value="1"/>
</dbReference>
<evidence type="ECO:0000256" key="7">
    <source>
        <dbReference type="ARBA" id="ARBA00022842"/>
    </source>
</evidence>
<dbReference type="SUPFAM" id="SSF51556">
    <property type="entry name" value="Metallo-dependent hydrolases"/>
    <property type="match status" value="1"/>
</dbReference>
<dbReference type="PIRSF" id="PIRSF005902">
    <property type="entry name" value="DNase_TatD"/>
    <property type="match status" value="1"/>
</dbReference>
<dbReference type="InterPro" id="IPR001130">
    <property type="entry name" value="TatD-like"/>
</dbReference>
<feature type="binding site" evidence="10">
    <location>
        <position position="148"/>
    </location>
    <ligand>
        <name>a divalent metal cation</name>
        <dbReference type="ChEBI" id="CHEBI:60240"/>
        <label>2</label>
    </ligand>
</feature>
<evidence type="ECO:0000256" key="2">
    <source>
        <dbReference type="ARBA" id="ARBA00022490"/>
    </source>
</evidence>
<name>A0A9P0F705_BEMTA</name>
<keyword evidence="4 10" id="KW-0479">Metal-binding</keyword>
<feature type="binding site" evidence="10">
    <location>
        <position position="173"/>
    </location>
    <ligand>
        <name>a divalent metal cation</name>
        <dbReference type="ChEBI" id="CHEBI:60240"/>
        <label>2</label>
    </ligand>
</feature>
<dbReference type="EMBL" id="OU963867">
    <property type="protein sequence ID" value="CAH0391752.1"/>
    <property type="molecule type" value="Genomic_DNA"/>
</dbReference>
<feature type="binding site" evidence="10">
    <location>
        <position position="112"/>
    </location>
    <ligand>
        <name>a divalent metal cation</name>
        <dbReference type="ChEBI" id="CHEBI:60240"/>
        <label>1</label>
    </ligand>
</feature>
<dbReference type="KEGG" id="btab:109041208"/>
<dbReference type="Pfam" id="PF01026">
    <property type="entry name" value="TatD_DNase"/>
    <property type="match status" value="1"/>
</dbReference>
<proteinExistence type="inferred from homology"/>
<evidence type="ECO:0000256" key="9">
    <source>
        <dbReference type="ARBA" id="ARBA00045223"/>
    </source>
</evidence>
<keyword evidence="7" id="KW-0460">Magnesium</keyword>
<dbReference type="GO" id="GO:0005829">
    <property type="term" value="C:cytosol"/>
    <property type="evidence" value="ECO:0007669"/>
    <property type="project" value="TreeGrafter"/>
</dbReference>
<dbReference type="InterPro" id="IPR032466">
    <property type="entry name" value="Metal_Hydrolase"/>
</dbReference>
<dbReference type="PANTHER" id="PTHR10060">
    <property type="entry name" value="TATD FAMILY DEOXYRIBONUCLEASE"/>
    <property type="match status" value="1"/>
</dbReference>
<organism evidence="11 12">
    <name type="scientific">Bemisia tabaci</name>
    <name type="common">Sweetpotato whitefly</name>
    <name type="synonym">Aleurodes tabaci</name>
    <dbReference type="NCBI Taxonomy" id="7038"/>
    <lineage>
        <taxon>Eukaryota</taxon>
        <taxon>Metazoa</taxon>
        <taxon>Ecdysozoa</taxon>
        <taxon>Arthropoda</taxon>
        <taxon>Hexapoda</taxon>
        <taxon>Insecta</taxon>
        <taxon>Pterygota</taxon>
        <taxon>Neoptera</taxon>
        <taxon>Paraneoptera</taxon>
        <taxon>Hemiptera</taxon>
        <taxon>Sternorrhyncha</taxon>
        <taxon>Aleyrodoidea</taxon>
        <taxon>Aleyrodidae</taxon>
        <taxon>Aleyrodinae</taxon>
        <taxon>Bemisia</taxon>
    </lineage>
</organism>
<dbReference type="OrthoDB" id="413993at2759"/>
<keyword evidence="12" id="KW-1185">Reference proteome</keyword>
<dbReference type="CDD" id="cd01310">
    <property type="entry name" value="TatD_DNAse"/>
    <property type="match status" value="1"/>
</dbReference>
<evidence type="ECO:0000313" key="11">
    <source>
        <dbReference type="EMBL" id="CAH0391752.1"/>
    </source>
</evidence>
<comment type="function">
    <text evidence="9">Deoxyribonuclease which catalyzes (in vitro) the decatenation of kinetoplast DNA, which are circular DNA catenated to each other, producing linear DNA molecules. Plays an important role in chromosomal segregation and cell cycle progression during eye development probably via its DNA decatenation activity.</text>
</comment>
<dbReference type="Gene3D" id="3.20.20.140">
    <property type="entry name" value="Metal-dependent hydrolases"/>
    <property type="match status" value="1"/>
</dbReference>
<comment type="similarity">
    <text evidence="1">Belongs to the metallo-dependent hydrolases superfamily. TatD-type hydrolase family.</text>
</comment>
<dbReference type="AlphaFoldDB" id="A0A9P0F705"/>
<evidence type="ECO:0000256" key="6">
    <source>
        <dbReference type="ARBA" id="ARBA00022839"/>
    </source>
</evidence>
<protein>
    <recommendedName>
        <fullName evidence="8">Deoxyribonuclease TATDN1</fullName>
    </recommendedName>
</protein>
<dbReference type="FunFam" id="3.20.20.140:FF:000018">
    <property type="entry name" value="3'-5' ssDNA/RNA exonuclease TatD"/>
    <property type="match status" value="1"/>
</dbReference>
<dbReference type="Proteomes" id="UP001152759">
    <property type="component" value="Chromosome 6"/>
</dbReference>
<reference evidence="11" key="1">
    <citation type="submission" date="2021-12" db="EMBL/GenBank/DDBJ databases">
        <authorList>
            <person name="King R."/>
        </authorList>
    </citation>
    <scope>NUCLEOTIDE SEQUENCE</scope>
</reference>
<keyword evidence="3" id="KW-0540">Nuclease</keyword>
<evidence type="ECO:0000256" key="10">
    <source>
        <dbReference type="PIRSR" id="PIRSR005902-1"/>
    </source>
</evidence>
<evidence type="ECO:0000256" key="3">
    <source>
        <dbReference type="ARBA" id="ARBA00022722"/>
    </source>
</evidence>